<dbReference type="Pfam" id="PF12706">
    <property type="entry name" value="Lactamase_B_2"/>
    <property type="match status" value="1"/>
</dbReference>
<sequence>MHALFEPSLVNDAFGDPGLYVDFRDERRALLFDLGDISRLLPRQLMRLSHVFVTHAHLDHFCGFDHLLRVILGRKAGIVIFGGPNFLEQIEHKLRAYTWNVVHRYEVELVVDAREIGVGGGVRRALFSSRRQFAREAGPSFERSDDVVHDEATFRVRGRFVDHDIPCVAYLIEEKARIAVAKDGLATLGVSAGAWLRELKHAVLTGAPDDAPIQVLWRDRDGEHAMIRQVGELRHLILAVIPGRRIGYVTDLRYTESNAEILSQLMHDVDLLFIESVFLDEDKAHGLRKNHLTARQAGLIARRIGARAVVPFHFSPRYEGRSAALIAEVQAAWSGTSGLAGQGPD</sequence>
<keyword evidence="4" id="KW-1185">Reference proteome</keyword>
<dbReference type="OrthoDB" id="9803916at2"/>
<dbReference type="NCBIfam" id="NF002558">
    <property type="entry name" value="PRK02126.1"/>
    <property type="match status" value="1"/>
</dbReference>
<name>A0A4P8IUH2_9BURK</name>
<dbReference type="Proteomes" id="UP000298656">
    <property type="component" value="Chromosome 1"/>
</dbReference>
<dbReference type="EC" id="3.1.26.11" evidence="3"/>
<feature type="domain" description="Metallo-beta-lactamase" evidence="2">
    <location>
        <begin position="238"/>
        <end position="314"/>
    </location>
</feature>
<protein>
    <submittedName>
        <fullName evidence="3">Ribonuclease Z</fullName>
        <ecNumber evidence="3">3.1.26.11</ecNumber>
    </submittedName>
</protein>
<dbReference type="SUPFAM" id="SSF56281">
    <property type="entry name" value="Metallo-hydrolase/oxidoreductase"/>
    <property type="match status" value="1"/>
</dbReference>
<proteinExistence type="predicted"/>
<accession>A0A4P8IUH2</accession>
<evidence type="ECO:0000259" key="2">
    <source>
        <dbReference type="Pfam" id="PF12706"/>
    </source>
</evidence>
<evidence type="ECO:0000313" key="3">
    <source>
        <dbReference type="EMBL" id="QCP50744.1"/>
    </source>
</evidence>
<gene>
    <name evidence="3" type="ORF">FAZ95_17235</name>
</gene>
<keyword evidence="3" id="KW-0378">Hydrolase</keyword>
<dbReference type="InterPro" id="IPR001279">
    <property type="entry name" value="Metallo-B-lactamas"/>
</dbReference>
<organism evidence="3 4">
    <name type="scientific">Trinickia violacea</name>
    <dbReference type="NCBI Taxonomy" id="2571746"/>
    <lineage>
        <taxon>Bacteria</taxon>
        <taxon>Pseudomonadati</taxon>
        <taxon>Pseudomonadota</taxon>
        <taxon>Betaproteobacteria</taxon>
        <taxon>Burkholderiales</taxon>
        <taxon>Burkholderiaceae</taxon>
        <taxon>Trinickia</taxon>
    </lineage>
</organism>
<dbReference type="PANTHER" id="PTHR46018">
    <property type="entry name" value="ZINC PHOSPHODIESTERASE ELAC PROTEIN 1"/>
    <property type="match status" value="1"/>
</dbReference>
<feature type="domain" description="Metallo-beta-lactamase" evidence="1">
    <location>
        <begin position="16"/>
        <end position="69"/>
    </location>
</feature>
<dbReference type="Pfam" id="PF00753">
    <property type="entry name" value="Lactamase_B"/>
    <property type="match status" value="1"/>
</dbReference>
<evidence type="ECO:0000259" key="1">
    <source>
        <dbReference type="Pfam" id="PF00753"/>
    </source>
</evidence>
<dbReference type="RefSeq" id="WP_137333555.1">
    <property type="nucleotide sequence ID" value="NZ_CP040077.1"/>
</dbReference>
<dbReference type="PANTHER" id="PTHR46018:SF7">
    <property type="entry name" value="RIBONUCLEASE Z"/>
    <property type="match status" value="1"/>
</dbReference>
<dbReference type="GO" id="GO:0042781">
    <property type="term" value="F:3'-tRNA processing endoribonuclease activity"/>
    <property type="evidence" value="ECO:0007669"/>
    <property type="project" value="UniProtKB-EC"/>
</dbReference>
<dbReference type="KEGG" id="tvl:FAZ95_17235"/>
<dbReference type="AlphaFoldDB" id="A0A4P8IUH2"/>
<evidence type="ECO:0000313" key="4">
    <source>
        <dbReference type="Proteomes" id="UP000298656"/>
    </source>
</evidence>
<dbReference type="EMBL" id="CP040077">
    <property type="protein sequence ID" value="QCP50744.1"/>
    <property type="molecule type" value="Genomic_DNA"/>
</dbReference>
<dbReference type="InterPro" id="IPR036866">
    <property type="entry name" value="RibonucZ/Hydroxyglut_hydro"/>
</dbReference>
<reference evidence="3 4" key="1">
    <citation type="submission" date="2019-05" db="EMBL/GenBank/DDBJ databases">
        <title>Burkholderia sp. DHOD12, isolated from subtropical forest soil.</title>
        <authorList>
            <person name="Gao Z.-H."/>
            <person name="Qiu L.-H."/>
        </authorList>
    </citation>
    <scope>NUCLEOTIDE SEQUENCE [LARGE SCALE GENOMIC DNA]</scope>
    <source>
        <strain evidence="3 4">DHOD12</strain>
    </source>
</reference>
<dbReference type="Gene3D" id="3.60.15.10">
    <property type="entry name" value="Ribonuclease Z/Hydroxyacylglutathione hydrolase-like"/>
    <property type="match status" value="1"/>
</dbReference>